<protein>
    <submittedName>
        <fullName evidence="2">Uncharacterized protein</fullName>
    </submittedName>
</protein>
<feature type="transmembrane region" description="Helical" evidence="1">
    <location>
        <begin position="73"/>
        <end position="90"/>
    </location>
</feature>
<accession>A0A1E3VJD9</accession>
<evidence type="ECO:0000313" key="2">
    <source>
        <dbReference type="EMBL" id="ODR93628.1"/>
    </source>
</evidence>
<dbReference type="EMBL" id="LPWE01000014">
    <property type="protein sequence ID" value="ODR93628.1"/>
    <property type="molecule type" value="Genomic_DNA"/>
</dbReference>
<proteinExistence type="predicted"/>
<reference evidence="2 3" key="1">
    <citation type="journal article" date="2016" name="Environ. Microbiol.">
        <title>New Methyloceanibacter diversity from North Sea sediments includes methanotroph containing solely the soluble methane monooxygenase.</title>
        <authorList>
            <person name="Vekeman B."/>
            <person name="Kerckhof F.M."/>
            <person name="Cremers G."/>
            <person name="de Vos P."/>
            <person name="Vandamme P."/>
            <person name="Boon N."/>
            <person name="Op den Camp H.J."/>
            <person name="Heylen K."/>
        </authorList>
    </citation>
    <scope>NUCLEOTIDE SEQUENCE [LARGE SCALE GENOMIC DNA]</scope>
    <source>
        <strain evidence="2 3">R-67176</strain>
    </source>
</reference>
<keyword evidence="1" id="KW-0812">Transmembrane</keyword>
<evidence type="ECO:0000313" key="3">
    <source>
        <dbReference type="Proteomes" id="UP000094172"/>
    </source>
</evidence>
<evidence type="ECO:0000256" key="1">
    <source>
        <dbReference type="SAM" id="Phobius"/>
    </source>
</evidence>
<comment type="caution">
    <text evidence="2">The sequence shown here is derived from an EMBL/GenBank/DDBJ whole genome shotgun (WGS) entry which is preliminary data.</text>
</comment>
<keyword evidence="1" id="KW-1133">Transmembrane helix</keyword>
<organism evidence="2 3">
    <name type="scientific">Methyloceanibacter stevinii</name>
    <dbReference type="NCBI Taxonomy" id="1774970"/>
    <lineage>
        <taxon>Bacteria</taxon>
        <taxon>Pseudomonadati</taxon>
        <taxon>Pseudomonadota</taxon>
        <taxon>Alphaproteobacteria</taxon>
        <taxon>Hyphomicrobiales</taxon>
        <taxon>Hyphomicrobiaceae</taxon>
        <taxon>Methyloceanibacter</taxon>
    </lineage>
</organism>
<gene>
    <name evidence="2" type="ORF">AUC70_12355</name>
</gene>
<keyword evidence="3" id="KW-1185">Reference proteome</keyword>
<dbReference type="RefSeq" id="WP_069445694.1">
    <property type="nucleotide sequence ID" value="NZ_LPWE01000014.1"/>
</dbReference>
<name>A0A1E3VJD9_9HYPH</name>
<keyword evidence="1" id="KW-0472">Membrane</keyword>
<dbReference type="AlphaFoldDB" id="A0A1E3VJD9"/>
<sequence>MSTARPGQGGSDAAAAAREHLDKLVDEVGKIQSELSAMGAKVSKLASEGLSRAQEGAAEGVHEAEEAVRRNPLAALAIAVGLGLLLGVFMRR</sequence>
<dbReference type="Proteomes" id="UP000094172">
    <property type="component" value="Unassembled WGS sequence"/>
</dbReference>